<gene>
    <name evidence="1" type="ORF">Tco_1113020</name>
</gene>
<reference evidence="1" key="1">
    <citation type="journal article" date="2022" name="Int. J. Mol. Sci.">
        <title>Draft Genome of Tanacetum Coccineum: Genomic Comparison of Closely Related Tanacetum-Family Plants.</title>
        <authorList>
            <person name="Yamashiro T."/>
            <person name="Shiraishi A."/>
            <person name="Nakayama K."/>
            <person name="Satake H."/>
        </authorList>
    </citation>
    <scope>NUCLEOTIDE SEQUENCE</scope>
</reference>
<name>A0ABQ5IQY6_9ASTR</name>
<reference evidence="1" key="2">
    <citation type="submission" date="2022-01" db="EMBL/GenBank/DDBJ databases">
        <authorList>
            <person name="Yamashiro T."/>
            <person name="Shiraishi A."/>
            <person name="Satake H."/>
            <person name="Nakayama K."/>
        </authorList>
    </citation>
    <scope>NUCLEOTIDE SEQUENCE</scope>
</reference>
<protein>
    <submittedName>
        <fullName evidence="1">Uncharacterized protein</fullName>
    </submittedName>
</protein>
<sequence>MRRTHSDPDPDIYLQYKMSGEEPSPQMAQVESPQMISTYQLRFHTIKDAKSLWAAIKSRFGGNVESKKMQKNVLKQQFENFSVSNTEGLDKAYDRFQKLISQLEVHDAAVSNKDANQKFLRALPLSWNNIALIMRNNKGIDESDIDDLYNNLKVFKADIKGSSGSSLKSQNVAFLSTEDTNSISEVNTANGVSTTASNSPQLDDEDLEQIDHDDLEEMDLKWQVVMLSMRVKRYRSRDNTRRTVLVETSNSLVVQDNALIMQDGLGYD</sequence>
<accession>A0ABQ5IQY6</accession>
<keyword evidence="2" id="KW-1185">Reference proteome</keyword>
<dbReference type="EMBL" id="BQNB010021085">
    <property type="protein sequence ID" value="GJU02682.1"/>
    <property type="molecule type" value="Genomic_DNA"/>
</dbReference>
<proteinExistence type="predicted"/>
<dbReference type="Proteomes" id="UP001151760">
    <property type="component" value="Unassembled WGS sequence"/>
</dbReference>
<comment type="caution">
    <text evidence="1">The sequence shown here is derived from an EMBL/GenBank/DDBJ whole genome shotgun (WGS) entry which is preliminary data.</text>
</comment>
<evidence type="ECO:0000313" key="2">
    <source>
        <dbReference type="Proteomes" id="UP001151760"/>
    </source>
</evidence>
<evidence type="ECO:0000313" key="1">
    <source>
        <dbReference type="EMBL" id="GJU02682.1"/>
    </source>
</evidence>
<organism evidence="1 2">
    <name type="scientific">Tanacetum coccineum</name>
    <dbReference type="NCBI Taxonomy" id="301880"/>
    <lineage>
        <taxon>Eukaryota</taxon>
        <taxon>Viridiplantae</taxon>
        <taxon>Streptophyta</taxon>
        <taxon>Embryophyta</taxon>
        <taxon>Tracheophyta</taxon>
        <taxon>Spermatophyta</taxon>
        <taxon>Magnoliopsida</taxon>
        <taxon>eudicotyledons</taxon>
        <taxon>Gunneridae</taxon>
        <taxon>Pentapetalae</taxon>
        <taxon>asterids</taxon>
        <taxon>campanulids</taxon>
        <taxon>Asterales</taxon>
        <taxon>Asteraceae</taxon>
        <taxon>Asteroideae</taxon>
        <taxon>Anthemideae</taxon>
        <taxon>Anthemidinae</taxon>
        <taxon>Tanacetum</taxon>
    </lineage>
</organism>
<dbReference type="Pfam" id="PF14223">
    <property type="entry name" value="Retrotran_gag_2"/>
    <property type="match status" value="1"/>
</dbReference>